<evidence type="ECO:0000256" key="11">
    <source>
        <dbReference type="ARBA" id="ARBA00023221"/>
    </source>
</evidence>
<dbReference type="PANTHER" id="PTHR14207">
    <property type="entry name" value="STEROL ISOMERASE"/>
    <property type="match status" value="1"/>
</dbReference>
<dbReference type="GO" id="GO:0000247">
    <property type="term" value="F:C-8 sterol isomerase activity"/>
    <property type="evidence" value="ECO:0007669"/>
    <property type="project" value="TreeGrafter"/>
</dbReference>
<dbReference type="GO" id="GO:0005783">
    <property type="term" value="C:endoplasmic reticulum"/>
    <property type="evidence" value="ECO:0007669"/>
    <property type="project" value="TreeGrafter"/>
</dbReference>
<reference evidence="16" key="1">
    <citation type="journal article" date="2021" name="Nat. Commun.">
        <title>Genetic determinants of endophytism in the Arabidopsis root mycobiome.</title>
        <authorList>
            <person name="Mesny F."/>
            <person name="Miyauchi S."/>
            <person name="Thiergart T."/>
            <person name="Pickel B."/>
            <person name="Atanasova L."/>
            <person name="Karlsson M."/>
            <person name="Huettel B."/>
            <person name="Barry K.W."/>
            <person name="Haridas S."/>
            <person name="Chen C."/>
            <person name="Bauer D."/>
            <person name="Andreopoulos W."/>
            <person name="Pangilinan J."/>
            <person name="LaButti K."/>
            <person name="Riley R."/>
            <person name="Lipzen A."/>
            <person name="Clum A."/>
            <person name="Drula E."/>
            <person name="Henrissat B."/>
            <person name="Kohler A."/>
            <person name="Grigoriev I.V."/>
            <person name="Martin F.M."/>
            <person name="Hacquard S."/>
        </authorList>
    </citation>
    <scope>NUCLEOTIDE SEQUENCE</scope>
    <source>
        <strain evidence="16">MPI-SDFR-AT-0117</strain>
    </source>
</reference>
<keyword evidence="4 13" id="KW-0812">Transmembrane</keyword>
<evidence type="ECO:0000313" key="16">
    <source>
        <dbReference type="EMBL" id="KAH6694035.1"/>
    </source>
</evidence>
<evidence type="ECO:0000256" key="10">
    <source>
        <dbReference type="ARBA" id="ARBA00023166"/>
    </source>
</evidence>
<evidence type="ECO:0000256" key="14">
    <source>
        <dbReference type="SAM" id="Phobius"/>
    </source>
</evidence>
<comment type="subcellular location">
    <subcellularLocation>
        <location evidence="1">Membrane</location>
        <topology evidence="1">Multi-pass membrane protein</topology>
    </subcellularLocation>
</comment>
<name>A0A9P8VJL5_9PEZI</name>
<keyword evidence="6 13" id="KW-1133">Transmembrane helix</keyword>
<evidence type="ECO:0000256" key="5">
    <source>
        <dbReference type="ARBA" id="ARBA00022955"/>
    </source>
</evidence>
<keyword evidence="12" id="KW-0413">Isomerase</keyword>
<evidence type="ECO:0000256" key="1">
    <source>
        <dbReference type="ARBA" id="ARBA00004141"/>
    </source>
</evidence>
<dbReference type="OrthoDB" id="58557at2759"/>
<dbReference type="GO" id="GO:0016020">
    <property type="term" value="C:membrane"/>
    <property type="evidence" value="ECO:0007669"/>
    <property type="project" value="UniProtKB-SubCell"/>
</dbReference>
<organism evidence="16 17">
    <name type="scientific">Plectosphaerella plurivora</name>
    <dbReference type="NCBI Taxonomy" id="936078"/>
    <lineage>
        <taxon>Eukaryota</taxon>
        <taxon>Fungi</taxon>
        <taxon>Dikarya</taxon>
        <taxon>Ascomycota</taxon>
        <taxon>Pezizomycotina</taxon>
        <taxon>Sordariomycetes</taxon>
        <taxon>Hypocreomycetidae</taxon>
        <taxon>Glomerellales</taxon>
        <taxon>Plectosphaerellaceae</taxon>
        <taxon>Plectosphaerella</taxon>
    </lineage>
</organism>
<comment type="caution">
    <text evidence="16">The sequence shown here is derived from an EMBL/GenBank/DDBJ whole genome shotgun (WGS) entry which is preliminary data.</text>
</comment>
<keyword evidence="17" id="KW-1185">Reference proteome</keyword>
<sequence length="156" mass="17413">TAGYFVYNHATLASLQSVFGQAWKEYTLSDSRYLTSDPFMLCVEAITVAVWGPLCWVIVVAIATRSTLRHPLQIVMCVGHLYGVALYYSTSLTERAMTGTMHSRPEFLYFWVYYVGFNAPWVVVPGVLLVQSFKAGARAFAALEREETAGAAKKRI</sequence>
<keyword evidence="3" id="KW-0444">Lipid biosynthesis</keyword>
<dbReference type="AlphaFoldDB" id="A0A9P8VJL5"/>
<evidence type="ECO:0000256" key="6">
    <source>
        <dbReference type="ARBA" id="ARBA00022989"/>
    </source>
</evidence>
<proteinExistence type="inferred from homology"/>
<dbReference type="GO" id="GO:0047750">
    <property type="term" value="F:cholestenol delta-isomerase activity"/>
    <property type="evidence" value="ECO:0007669"/>
    <property type="project" value="InterPro"/>
</dbReference>
<evidence type="ECO:0000256" key="13">
    <source>
        <dbReference type="PROSITE-ProRule" id="PRU01087"/>
    </source>
</evidence>
<dbReference type="Proteomes" id="UP000770015">
    <property type="component" value="Unassembled WGS sequence"/>
</dbReference>
<dbReference type="InterPro" id="IPR033118">
    <property type="entry name" value="EXPERA"/>
</dbReference>
<accession>A0A9P8VJL5</accession>
<dbReference type="Pfam" id="PF05241">
    <property type="entry name" value="EBP"/>
    <property type="match status" value="1"/>
</dbReference>
<dbReference type="PROSITE" id="PS51751">
    <property type="entry name" value="EXPERA"/>
    <property type="match status" value="1"/>
</dbReference>
<dbReference type="GO" id="GO:0016126">
    <property type="term" value="P:sterol biosynthetic process"/>
    <property type="evidence" value="ECO:0007669"/>
    <property type="project" value="UniProtKB-KW"/>
</dbReference>
<feature type="non-terminal residue" evidence="16">
    <location>
        <position position="156"/>
    </location>
</feature>
<keyword evidence="7" id="KW-0756">Sterol biosynthesis</keyword>
<evidence type="ECO:0000256" key="9">
    <source>
        <dbReference type="ARBA" id="ARBA00023136"/>
    </source>
</evidence>
<feature type="transmembrane region" description="Helical" evidence="14">
    <location>
        <begin position="108"/>
        <end position="130"/>
    </location>
</feature>
<evidence type="ECO:0000259" key="15">
    <source>
        <dbReference type="PROSITE" id="PS51751"/>
    </source>
</evidence>
<dbReference type="PANTHER" id="PTHR14207:SF0">
    <property type="entry name" value="3-BETA-HYDROXYSTEROID-DELTA(8),DELTA(7)-ISOMERASE"/>
    <property type="match status" value="1"/>
</dbReference>
<comment type="similarity">
    <text evidence="2">Belongs to the EBP family.</text>
</comment>
<dbReference type="InterPro" id="IPR007905">
    <property type="entry name" value="EBP"/>
</dbReference>
<keyword evidence="11" id="KW-0753">Steroid metabolism</keyword>
<gene>
    <name evidence="16" type="ORF">F5X68DRAFT_248620</name>
</gene>
<feature type="transmembrane region" description="Helical" evidence="14">
    <location>
        <begin position="70"/>
        <end position="88"/>
    </location>
</feature>
<evidence type="ECO:0000256" key="12">
    <source>
        <dbReference type="ARBA" id="ARBA00023235"/>
    </source>
</evidence>
<dbReference type="EMBL" id="JAGSXJ010000003">
    <property type="protein sequence ID" value="KAH6694035.1"/>
    <property type="molecule type" value="Genomic_DNA"/>
</dbReference>
<feature type="transmembrane region" description="Helical" evidence="14">
    <location>
        <begin position="38"/>
        <end position="63"/>
    </location>
</feature>
<protein>
    <submittedName>
        <fullName evidence="16">Emopamil-binding protein</fullName>
    </submittedName>
</protein>
<dbReference type="GO" id="GO:0004769">
    <property type="term" value="F:steroid Delta-isomerase activity"/>
    <property type="evidence" value="ECO:0007669"/>
    <property type="project" value="TreeGrafter"/>
</dbReference>
<evidence type="ECO:0000256" key="3">
    <source>
        <dbReference type="ARBA" id="ARBA00022516"/>
    </source>
</evidence>
<evidence type="ECO:0000313" key="17">
    <source>
        <dbReference type="Proteomes" id="UP000770015"/>
    </source>
</evidence>
<keyword evidence="9 13" id="KW-0472">Membrane</keyword>
<keyword evidence="8" id="KW-0443">Lipid metabolism</keyword>
<keyword evidence="10" id="KW-1207">Sterol metabolism</keyword>
<keyword evidence="5" id="KW-0752">Steroid biosynthesis</keyword>
<evidence type="ECO:0000256" key="2">
    <source>
        <dbReference type="ARBA" id="ARBA00008337"/>
    </source>
</evidence>
<evidence type="ECO:0000256" key="4">
    <source>
        <dbReference type="ARBA" id="ARBA00022692"/>
    </source>
</evidence>
<evidence type="ECO:0000256" key="7">
    <source>
        <dbReference type="ARBA" id="ARBA00023011"/>
    </source>
</evidence>
<evidence type="ECO:0000256" key="8">
    <source>
        <dbReference type="ARBA" id="ARBA00023098"/>
    </source>
</evidence>
<feature type="domain" description="EXPERA" evidence="15">
    <location>
        <begin position="1"/>
        <end position="129"/>
    </location>
</feature>